<sequence length="40" mass="4596">MLHSKKNNQNLKREKEAPKQITLVFLFFALSGTEVHTALL</sequence>
<evidence type="ECO:0000313" key="3">
    <source>
        <dbReference type="Proteomes" id="UP000194131"/>
    </source>
</evidence>
<evidence type="ECO:0000256" key="1">
    <source>
        <dbReference type="SAM" id="Phobius"/>
    </source>
</evidence>
<keyword evidence="1" id="KW-1133">Transmembrane helix</keyword>
<dbReference type="AlphaFoldDB" id="A0AAP7WDS4"/>
<dbReference type="EMBL" id="MRWU01000001">
    <property type="protein sequence ID" value="OSX96486.1"/>
    <property type="molecule type" value="Genomic_DNA"/>
</dbReference>
<organism evidence="2 3">
    <name type="scientific">Bacillus mycoides</name>
    <dbReference type="NCBI Taxonomy" id="1405"/>
    <lineage>
        <taxon>Bacteria</taxon>
        <taxon>Bacillati</taxon>
        <taxon>Bacillota</taxon>
        <taxon>Bacilli</taxon>
        <taxon>Bacillales</taxon>
        <taxon>Bacillaceae</taxon>
        <taxon>Bacillus</taxon>
        <taxon>Bacillus cereus group</taxon>
    </lineage>
</organism>
<evidence type="ECO:0000313" key="2">
    <source>
        <dbReference type="EMBL" id="OSX96486.1"/>
    </source>
</evidence>
<proteinExistence type="predicted"/>
<dbReference type="Proteomes" id="UP000194131">
    <property type="component" value="Unassembled WGS sequence"/>
</dbReference>
<comment type="caution">
    <text evidence="2">The sequence shown here is derived from an EMBL/GenBank/DDBJ whole genome shotgun (WGS) entry which is preliminary data.</text>
</comment>
<keyword evidence="1" id="KW-0472">Membrane</keyword>
<protein>
    <submittedName>
        <fullName evidence="2">Uncharacterized protein</fullName>
    </submittedName>
</protein>
<accession>A0AAP7WDS4</accession>
<name>A0AAP7WDS4_BACMY</name>
<gene>
    <name evidence="2" type="ORF">S3E15_00117</name>
</gene>
<feature type="transmembrane region" description="Helical" evidence="1">
    <location>
        <begin position="21"/>
        <end position="39"/>
    </location>
</feature>
<keyword evidence="1" id="KW-0812">Transmembrane</keyword>
<reference evidence="2 3" key="1">
    <citation type="submission" date="2016-12" db="EMBL/GenBank/DDBJ databases">
        <title>Genome Sequences of Twelve Sporeforming Bacillus Species Isolated from Foods.</title>
        <authorList>
            <person name="De Jong A."/>
            <person name="Holsappel S."/>
            <person name="Kuipers O.P."/>
        </authorList>
    </citation>
    <scope>NUCLEOTIDE SEQUENCE [LARGE SCALE GENOMIC DNA]</scope>
    <source>
        <strain evidence="2 3">S3E15</strain>
    </source>
</reference>